<keyword evidence="3" id="KW-1185">Reference proteome</keyword>
<dbReference type="Proteomes" id="UP000266723">
    <property type="component" value="Unassembled WGS sequence"/>
</dbReference>
<protein>
    <recommendedName>
        <fullName evidence="1">RNase H type-1 domain-containing protein</fullName>
    </recommendedName>
</protein>
<dbReference type="Pfam" id="PF13456">
    <property type="entry name" value="RVT_3"/>
    <property type="match status" value="1"/>
</dbReference>
<feature type="domain" description="RNase H type-1" evidence="1">
    <location>
        <begin position="1"/>
        <end position="70"/>
    </location>
</feature>
<sequence>MQATFSLGYKKVIFEGDNIHVNKCIQGQAYNLRFTQFIHTIVAWKNHFEAIQFVYRNRASNSCADLLARKSINSENLWSVPCLSEIFNLQCNDRSININHFSREKKKKKKKTYRRD</sequence>
<evidence type="ECO:0000259" key="1">
    <source>
        <dbReference type="Pfam" id="PF13456"/>
    </source>
</evidence>
<gene>
    <name evidence="2" type="ORF">DY000_02052121</name>
</gene>
<organism evidence="2 3">
    <name type="scientific">Brassica cretica</name>
    <name type="common">Mustard</name>
    <dbReference type="NCBI Taxonomy" id="69181"/>
    <lineage>
        <taxon>Eukaryota</taxon>
        <taxon>Viridiplantae</taxon>
        <taxon>Streptophyta</taxon>
        <taxon>Embryophyta</taxon>
        <taxon>Tracheophyta</taxon>
        <taxon>Spermatophyta</taxon>
        <taxon>Magnoliopsida</taxon>
        <taxon>eudicotyledons</taxon>
        <taxon>Gunneridae</taxon>
        <taxon>Pentapetalae</taxon>
        <taxon>rosids</taxon>
        <taxon>malvids</taxon>
        <taxon>Brassicales</taxon>
        <taxon>Brassicaceae</taxon>
        <taxon>Brassiceae</taxon>
        <taxon>Brassica</taxon>
    </lineage>
</organism>
<comment type="caution">
    <text evidence="2">The sequence shown here is derived from an EMBL/GenBank/DDBJ whole genome shotgun (WGS) entry which is preliminary data.</text>
</comment>
<dbReference type="InterPro" id="IPR036397">
    <property type="entry name" value="RNaseH_sf"/>
</dbReference>
<reference evidence="2 3" key="1">
    <citation type="journal article" date="2020" name="BMC Genomics">
        <title>Intraspecific diversification of the crop wild relative Brassica cretica Lam. using demographic model selection.</title>
        <authorList>
            <person name="Kioukis A."/>
            <person name="Michalopoulou V.A."/>
            <person name="Briers L."/>
            <person name="Pirintsos S."/>
            <person name="Studholme D.J."/>
            <person name="Pavlidis P."/>
            <person name="Sarris P.F."/>
        </authorList>
    </citation>
    <scope>NUCLEOTIDE SEQUENCE [LARGE SCALE GENOMIC DNA]</scope>
    <source>
        <strain evidence="3">cv. PFS-1207/04</strain>
    </source>
</reference>
<dbReference type="EMBL" id="QGKV02002055">
    <property type="protein sequence ID" value="KAF3497681.1"/>
    <property type="molecule type" value="Genomic_DNA"/>
</dbReference>
<accession>A0ABQ7AIW8</accession>
<name>A0ABQ7AIW8_BRACR</name>
<evidence type="ECO:0000313" key="3">
    <source>
        <dbReference type="Proteomes" id="UP000266723"/>
    </source>
</evidence>
<evidence type="ECO:0000313" key="2">
    <source>
        <dbReference type="EMBL" id="KAF3497681.1"/>
    </source>
</evidence>
<proteinExistence type="predicted"/>
<dbReference type="InterPro" id="IPR002156">
    <property type="entry name" value="RNaseH_domain"/>
</dbReference>
<dbReference type="Gene3D" id="3.30.420.10">
    <property type="entry name" value="Ribonuclease H-like superfamily/Ribonuclease H"/>
    <property type="match status" value="1"/>
</dbReference>